<organism evidence="4 5">
    <name type="scientific">Candidatus Bipolaricaulis anaerobius</name>
    <dbReference type="NCBI Taxonomy" id="2026885"/>
    <lineage>
        <taxon>Bacteria</taxon>
        <taxon>Candidatus Bipolaricaulota</taxon>
        <taxon>Candidatus Bipolaricaulia</taxon>
        <taxon>Candidatus Bipolaricaulales</taxon>
        <taxon>Candidatus Bipolaricaulaceae</taxon>
        <taxon>Candidatus Bipolaricaulis</taxon>
    </lineage>
</organism>
<dbReference type="EMBL" id="LS483254">
    <property type="protein sequence ID" value="SQD92562.1"/>
    <property type="molecule type" value="Genomic_DNA"/>
</dbReference>
<keyword evidence="5" id="KW-1185">Reference proteome</keyword>
<dbReference type="PANTHER" id="PTHR12919:SF20">
    <property type="entry name" value="SMALL RIBOSOMAL SUBUNIT PROTEIN BS16M"/>
    <property type="match status" value="1"/>
</dbReference>
<dbReference type="AlphaFoldDB" id="A0A2X3KJI3"/>
<name>A0A2X3KJI3_9BACT</name>
<dbReference type="HAMAP" id="MF_00385">
    <property type="entry name" value="Ribosomal_bS16"/>
    <property type="match status" value="1"/>
</dbReference>
<keyword evidence="1 3" id="KW-0689">Ribosomal protein</keyword>
<keyword evidence="2 3" id="KW-0687">Ribonucleoprotein</keyword>
<dbReference type="OrthoDB" id="9807878at2"/>
<dbReference type="SUPFAM" id="SSF54565">
    <property type="entry name" value="Ribosomal protein S16"/>
    <property type="match status" value="1"/>
</dbReference>
<dbReference type="GO" id="GO:0005737">
    <property type="term" value="C:cytoplasm"/>
    <property type="evidence" value="ECO:0007669"/>
    <property type="project" value="UniProtKB-ARBA"/>
</dbReference>
<dbReference type="GO" id="GO:0006412">
    <property type="term" value="P:translation"/>
    <property type="evidence" value="ECO:0007669"/>
    <property type="project" value="UniProtKB-UniRule"/>
</dbReference>
<proteinExistence type="inferred from homology"/>
<dbReference type="GO" id="GO:0003735">
    <property type="term" value="F:structural constituent of ribosome"/>
    <property type="evidence" value="ECO:0007669"/>
    <property type="project" value="InterPro"/>
</dbReference>
<evidence type="ECO:0000313" key="4">
    <source>
        <dbReference type="EMBL" id="SQD92562.1"/>
    </source>
</evidence>
<accession>A0A2X3KJI3</accession>
<evidence type="ECO:0000256" key="3">
    <source>
        <dbReference type="HAMAP-Rule" id="MF_00385"/>
    </source>
</evidence>
<dbReference type="NCBIfam" id="TIGR00002">
    <property type="entry name" value="S16"/>
    <property type="match status" value="1"/>
</dbReference>
<dbReference type="RefSeq" id="WP_122030761.1">
    <property type="nucleotide sequence ID" value="NZ_LS483254.1"/>
</dbReference>
<comment type="similarity">
    <text evidence="3">Belongs to the bacterial ribosomal protein bS16 family.</text>
</comment>
<dbReference type="KEGG" id="bana:BARAN1_0538"/>
<reference evidence="5" key="1">
    <citation type="submission" date="2018-05" db="EMBL/GenBank/DDBJ databases">
        <authorList>
            <person name="Hao L."/>
        </authorList>
    </citation>
    <scope>NUCLEOTIDE SEQUENCE [LARGE SCALE GENOMIC DNA]</scope>
</reference>
<dbReference type="Proteomes" id="UP000249818">
    <property type="component" value="Chromosome BARAN1"/>
</dbReference>
<dbReference type="InterPro" id="IPR023803">
    <property type="entry name" value="Ribosomal_bS16_dom_sf"/>
</dbReference>
<evidence type="ECO:0000256" key="2">
    <source>
        <dbReference type="ARBA" id="ARBA00023274"/>
    </source>
</evidence>
<dbReference type="Pfam" id="PF00886">
    <property type="entry name" value="Ribosomal_S16"/>
    <property type="match status" value="1"/>
</dbReference>
<evidence type="ECO:0000313" key="5">
    <source>
        <dbReference type="Proteomes" id="UP000249818"/>
    </source>
</evidence>
<dbReference type="Gene3D" id="3.30.1320.10">
    <property type="match status" value="1"/>
</dbReference>
<dbReference type="GO" id="GO:0015935">
    <property type="term" value="C:small ribosomal subunit"/>
    <property type="evidence" value="ECO:0007669"/>
    <property type="project" value="TreeGrafter"/>
</dbReference>
<sequence>MVKIRLMRVGKRKQPSYRIVVMEGADKQGGRAVATIGHYNPLAEPEEFTLDTEAALSWLRRGAQPSAAARRLLAKSGVLKALEDARSGRGAAPGEGDAG</sequence>
<dbReference type="InterPro" id="IPR000307">
    <property type="entry name" value="Ribosomal_bS16"/>
</dbReference>
<protein>
    <recommendedName>
        <fullName evidence="3">Small ribosomal subunit protein bS16</fullName>
    </recommendedName>
</protein>
<gene>
    <name evidence="3 4" type="primary">rpsP</name>
    <name evidence="4" type="ORF">BARAN1_0538</name>
</gene>
<evidence type="ECO:0000256" key="1">
    <source>
        <dbReference type="ARBA" id="ARBA00022980"/>
    </source>
</evidence>
<dbReference type="PANTHER" id="PTHR12919">
    <property type="entry name" value="30S RIBOSOMAL PROTEIN S16"/>
    <property type="match status" value="1"/>
</dbReference>